<sequence>MTSERRKAGLAIFGLGRAGRIHLANILSLRKAHLRYIVEENLQHGQAVAREYMVNDDVKVISSKDADQVFNDSNVDGIVICTPTDLHENLVRRGLKSDKAVFCEKPIAGTKENVAACYADAEKYGQPLLCAFNRRFDPSISLMRQRLAEGAIGELQCIKTCSRDAPFPPKEYLRISGGIFHDCGVHDIDAICWTIGEYPVSVFTQAHAFHKEIADLNDVDQVIIVMKFPSGCIASIDLSRHAVYGYDQRMEIFGSNGMLEQQNKVPTSVVCHGVLGACKNPIEASFPQRYREAYELELEHFVNVILGIEKEILVKKEETLQVCRLASACEESYRTGKQIFMSSFENSANP</sequence>
<proteinExistence type="inferred from homology"/>
<evidence type="ECO:0000259" key="3">
    <source>
        <dbReference type="Pfam" id="PF01408"/>
    </source>
</evidence>
<comment type="similarity">
    <text evidence="1">Belongs to the Gfo/Idh/MocA family.</text>
</comment>
<dbReference type="GO" id="GO:0000166">
    <property type="term" value="F:nucleotide binding"/>
    <property type="evidence" value="ECO:0007669"/>
    <property type="project" value="InterPro"/>
</dbReference>
<comment type="caution">
    <text evidence="5">The sequence shown here is derived from an EMBL/GenBank/DDBJ whole genome shotgun (WGS) entry which is preliminary data.</text>
</comment>
<name>A0A2G8KMT6_STIJA</name>
<dbReference type="GO" id="GO:0006740">
    <property type="term" value="P:NADPH regeneration"/>
    <property type="evidence" value="ECO:0007669"/>
    <property type="project" value="TreeGrafter"/>
</dbReference>
<dbReference type="Pfam" id="PF01408">
    <property type="entry name" value="GFO_IDH_MocA"/>
    <property type="match status" value="1"/>
</dbReference>
<evidence type="ECO:0000313" key="5">
    <source>
        <dbReference type="EMBL" id="PIK49270.1"/>
    </source>
</evidence>
<evidence type="ECO:0008006" key="7">
    <source>
        <dbReference type="Google" id="ProtNLM"/>
    </source>
</evidence>
<organism evidence="5 6">
    <name type="scientific">Stichopus japonicus</name>
    <name type="common">Sea cucumber</name>
    <dbReference type="NCBI Taxonomy" id="307972"/>
    <lineage>
        <taxon>Eukaryota</taxon>
        <taxon>Metazoa</taxon>
        <taxon>Echinodermata</taxon>
        <taxon>Eleutherozoa</taxon>
        <taxon>Echinozoa</taxon>
        <taxon>Holothuroidea</taxon>
        <taxon>Aspidochirotacea</taxon>
        <taxon>Aspidochirotida</taxon>
        <taxon>Stichopodidae</taxon>
        <taxon>Apostichopus</taxon>
    </lineage>
</organism>
<keyword evidence="2" id="KW-0560">Oxidoreductase</keyword>
<dbReference type="InterPro" id="IPR000683">
    <property type="entry name" value="Gfo/Idh/MocA-like_OxRdtase_N"/>
</dbReference>
<dbReference type="GO" id="GO:0005737">
    <property type="term" value="C:cytoplasm"/>
    <property type="evidence" value="ECO:0007669"/>
    <property type="project" value="TreeGrafter"/>
</dbReference>
<dbReference type="AlphaFoldDB" id="A0A2G8KMT6"/>
<dbReference type="SUPFAM" id="SSF51735">
    <property type="entry name" value="NAD(P)-binding Rossmann-fold domains"/>
    <property type="match status" value="1"/>
</dbReference>
<dbReference type="SUPFAM" id="SSF55347">
    <property type="entry name" value="Glyceraldehyde-3-phosphate dehydrogenase-like, C-terminal domain"/>
    <property type="match status" value="1"/>
</dbReference>
<reference evidence="5 6" key="1">
    <citation type="journal article" date="2017" name="PLoS Biol.">
        <title>The sea cucumber genome provides insights into morphological evolution and visceral regeneration.</title>
        <authorList>
            <person name="Zhang X."/>
            <person name="Sun L."/>
            <person name="Yuan J."/>
            <person name="Sun Y."/>
            <person name="Gao Y."/>
            <person name="Zhang L."/>
            <person name="Li S."/>
            <person name="Dai H."/>
            <person name="Hamel J.F."/>
            <person name="Liu C."/>
            <person name="Yu Y."/>
            <person name="Liu S."/>
            <person name="Lin W."/>
            <person name="Guo K."/>
            <person name="Jin S."/>
            <person name="Xu P."/>
            <person name="Storey K.B."/>
            <person name="Huan P."/>
            <person name="Zhang T."/>
            <person name="Zhou Y."/>
            <person name="Zhang J."/>
            <person name="Lin C."/>
            <person name="Li X."/>
            <person name="Xing L."/>
            <person name="Huo D."/>
            <person name="Sun M."/>
            <person name="Wang L."/>
            <person name="Mercier A."/>
            <person name="Li F."/>
            <person name="Yang H."/>
            <person name="Xiang J."/>
        </authorList>
    </citation>
    <scope>NUCLEOTIDE SEQUENCE [LARGE SCALE GENOMIC DNA]</scope>
    <source>
        <strain evidence="5">Shaxun</strain>
        <tissue evidence="5">Muscle</tissue>
    </source>
</reference>
<evidence type="ECO:0000313" key="6">
    <source>
        <dbReference type="Proteomes" id="UP000230750"/>
    </source>
</evidence>
<dbReference type="GO" id="GO:0016491">
    <property type="term" value="F:oxidoreductase activity"/>
    <property type="evidence" value="ECO:0007669"/>
    <property type="project" value="UniProtKB-KW"/>
</dbReference>
<dbReference type="Proteomes" id="UP000230750">
    <property type="component" value="Unassembled WGS sequence"/>
</dbReference>
<dbReference type="InterPro" id="IPR055170">
    <property type="entry name" value="GFO_IDH_MocA-like_dom"/>
</dbReference>
<keyword evidence="6" id="KW-1185">Reference proteome</keyword>
<dbReference type="InterPro" id="IPR036291">
    <property type="entry name" value="NAD(P)-bd_dom_sf"/>
</dbReference>
<dbReference type="Gene3D" id="3.40.50.720">
    <property type="entry name" value="NAD(P)-binding Rossmann-like Domain"/>
    <property type="match status" value="1"/>
</dbReference>
<dbReference type="EMBL" id="MRZV01000474">
    <property type="protein sequence ID" value="PIK49270.1"/>
    <property type="molecule type" value="Genomic_DNA"/>
</dbReference>
<dbReference type="Pfam" id="PF22725">
    <property type="entry name" value="GFO_IDH_MocA_C3"/>
    <property type="match status" value="1"/>
</dbReference>
<dbReference type="Gene3D" id="3.30.360.10">
    <property type="entry name" value="Dihydrodipicolinate Reductase, domain 2"/>
    <property type="match status" value="1"/>
</dbReference>
<dbReference type="PANTHER" id="PTHR42840:SF3">
    <property type="entry name" value="BINDING ROSSMANN FOLD OXIDOREDUCTASE, PUTATIVE (AFU_ORTHOLOGUE AFUA_2G10240)-RELATED"/>
    <property type="match status" value="1"/>
</dbReference>
<evidence type="ECO:0000256" key="2">
    <source>
        <dbReference type="ARBA" id="ARBA00023002"/>
    </source>
</evidence>
<feature type="domain" description="Gfo/Idh/MocA-like oxidoreductase N-terminal" evidence="3">
    <location>
        <begin position="10"/>
        <end position="128"/>
    </location>
</feature>
<gene>
    <name evidence="5" type="ORF">BSL78_13894</name>
</gene>
<accession>A0A2G8KMT6</accession>
<dbReference type="OrthoDB" id="64915at2759"/>
<protein>
    <recommendedName>
        <fullName evidence="7">Inositol 2-dehydrogenase</fullName>
    </recommendedName>
</protein>
<dbReference type="PANTHER" id="PTHR42840">
    <property type="entry name" value="NAD(P)-BINDING ROSSMANN-FOLD SUPERFAMILY PROTEIN-RELATED"/>
    <property type="match status" value="1"/>
</dbReference>
<dbReference type="STRING" id="307972.A0A2G8KMT6"/>
<evidence type="ECO:0000256" key="1">
    <source>
        <dbReference type="ARBA" id="ARBA00010928"/>
    </source>
</evidence>
<feature type="domain" description="GFO/IDH/MocA-like oxidoreductase" evidence="4">
    <location>
        <begin position="143"/>
        <end position="260"/>
    </location>
</feature>
<evidence type="ECO:0000259" key="4">
    <source>
        <dbReference type="Pfam" id="PF22725"/>
    </source>
</evidence>